<dbReference type="Pfam" id="PF13280">
    <property type="entry name" value="WYL"/>
    <property type="match status" value="1"/>
</dbReference>
<name>A0A7C9HPQ9_9DEIO</name>
<comment type="caution">
    <text evidence="3">The sequence shown here is derived from an EMBL/GenBank/DDBJ whole genome shotgun (WGS) entry which is preliminary data.</text>
</comment>
<accession>A0A7C9HPQ9</accession>
<reference evidence="3 4" key="1">
    <citation type="submission" date="2019-12" db="EMBL/GenBank/DDBJ databases">
        <title>Deinococcus sp. HMF7620 Genome sequencing and assembly.</title>
        <authorList>
            <person name="Kang H."/>
            <person name="Kim H."/>
            <person name="Joh K."/>
        </authorList>
    </citation>
    <scope>NUCLEOTIDE SEQUENCE [LARGE SCALE GENOMIC DNA]</scope>
    <source>
        <strain evidence="3 4">HMF7620</strain>
    </source>
</reference>
<sequence>MPASSPQSSDMQRTQQLFLLARLLRRAAMTHADLLEATGLEEEVLGNLLTELATLEPELQQDEHLCWRLRAPEPTWTAAERLTLHRGLSALATCGAEPTAALRALANRLTAPLPTHVQVALPPLPQPAQQTLAPEQVLPLVTQAWLGGHALQFEYLRPGRAQSRRRVTLQPHLICAHPVTLELLVVGRELNGRRPQRTFRLARMLGAQLHPGRPAAAPVPVPICPAASAVTLRFTGQARLRVIEGRVPHLSEPIINPDGSVDATLQAPHDGRAALPWILSWGGGAEVLSPAPLRALWQAELRTALTAAQRPPTQFGAGAA</sequence>
<dbReference type="InterPro" id="IPR057727">
    <property type="entry name" value="WCX_dom"/>
</dbReference>
<evidence type="ECO:0000313" key="4">
    <source>
        <dbReference type="Proteomes" id="UP000483286"/>
    </source>
</evidence>
<dbReference type="InterPro" id="IPR026881">
    <property type="entry name" value="WYL_dom"/>
</dbReference>
<protein>
    <submittedName>
        <fullName evidence="3">WYL domain-containing protein</fullName>
    </submittedName>
</protein>
<feature type="domain" description="WYL" evidence="1">
    <location>
        <begin position="137"/>
        <end position="208"/>
    </location>
</feature>
<dbReference type="Pfam" id="PF25583">
    <property type="entry name" value="WCX"/>
    <property type="match status" value="1"/>
</dbReference>
<dbReference type="PANTHER" id="PTHR34580">
    <property type="match status" value="1"/>
</dbReference>
<gene>
    <name evidence="3" type="ORF">GO986_02080</name>
</gene>
<dbReference type="Proteomes" id="UP000483286">
    <property type="component" value="Unassembled WGS sequence"/>
</dbReference>
<dbReference type="EMBL" id="WQLB01000002">
    <property type="protein sequence ID" value="MVN85549.1"/>
    <property type="molecule type" value="Genomic_DNA"/>
</dbReference>
<dbReference type="PANTHER" id="PTHR34580:SF1">
    <property type="entry name" value="PROTEIN PAFC"/>
    <property type="match status" value="1"/>
</dbReference>
<evidence type="ECO:0000313" key="3">
    <source>
        <dbReference type="EMBL" id="MVN85549.1"/>
    </source>
</evidence>
<evidence type="ECO:0000259" key="2">
    <source>
        <dbReference type="Pfam" id="PF25583"/>
    </source>
</evidence>
<feature type="domain" description="WCX" evidence="2">
    <location>
        <begin position="230"/>
        <end position="305"/>
    </location>
</feature>
<organism evidence="3 4">
    <name type="scientific">Deinococcus arboris</name>
    <dbReference type="NCBI Taxonomy" id="2682977"/>
    <lineage>
        <taxon>Bacteria</taxon>
        <taxon>Thermotogati</taxon>
        <taxon>Deinococcota</taxon>
        <taxon>Deinococci</taxon>
        <taxon>Deinococcales</taxon>
        <taxon>Deinococcaceae</taxon>
        <taxon>Deinococcus</taxon>
    </lineage>
</organism>
<proteinExistence type="predicted"/>
<evidence type="ECO:0000259" key="1">
    <source>
        <dbReference type="Pfam" id="PF13280"/>
    </source>
</evidence>
<dbReference type="AlphaFoldDB" id="A0A7C9HPQ9"/>
<dbReference type="InterPro" id="IPR051534">
    <property type="entry name" value="CBASS_pafABC_assoc_protein"/>
</dbReference>
<keyword evidence="4" id="KW-1185">Reference proteome</keyword>